<evidence type="ECO:0000313" key="3">
    <source>
        <dbReference type="EMBL" id="PRY41353.1"/>
    </source>
</evidence>
<dbReference type="Pfam" id="PF13185">
    <property type="entry name" value="GAF_2"/>
    <property type="match status" value="1"/>
</dbReference>
<dbReference type="Gene3D" id="3.30.450.20">
    <property type="entry name" value="PAS domain"/>
    <property type="match status" value="1"/>
</dbReference>
<keyword evidence="1" id="KW-0175">Coiled coil</keyword>
<dbReference type="InterPro" id="IPR003018">
    <property type="entry name" value="GAF"/>
</dbReference>
<dbReference type="OrthoDB" id="340764at2"/>
<evidence type="ECO:0000313" key="4">
    <source>
        <dbReference type="Proteomes" id="UP000239494"/>
    </source>
</evidence>
<dbReference type="Gene3D" id="3.30.450.40">
    <property type="match status" value="1"/>
</dbReference>
<accession>A0A2T0T6T4</accession>
<reference evidence="3 4" key="1">
    <citation type="submission" date="2018-03" db="EMBL/GenBank/DDBJ databases">
        <title>Genomic Encyclopedia of Archaeal and Bacterial Type Strains, Phase II (KMG-II): from individual species to whole genera.</title>
        <authorList>
            <person name="Goeker M."/>
        </authorList>
    </citation>
    <scope>NUCLEOTIDE SEQUENCE [LARGE SCALE GENOMIC DNA]</scope>
    <source>
        <strain evidence="3 4">DSM 44720</strain>
    </source>
</reference>
<organism evidence="3 4">
    <name type="scientific">Umezawaea tangerina</name>
    <dbReference type="NCBI Taxonomy" id="84725"/>
    <lineage>
        <taxon>Bacteria</taxon>
        <taxon>Bacillati</taxon>
        <taxon>Actinomycetota</taxon>
        <taxon>Actinomycetes</taxon>
        <taxon>Pseudonocardiales</taxon>
        <taxon>Pseudonocardiaceae</taxon>
        <taxon>Umezawaea</taxon>
    </lineage>
</organism>
<name>A0A2T0T6T4_9PSEU</name>
<dbReference type="SMART" id="SM00065">
    <property type="entry name" value="GAF"/>
    <property type="match status" value="1"/>
</dbReference>
<evidence type="ECO:0000256" key="1">
    <source>
        <dbReference type="SAM" id="Coils"/>
    </source>
</evidence>
<dbReference type="Proteomes" id="UP000239494">
    <property type="component" value="Unassembled WGS sequence"/>
</dbReference>
<feature type="coiled-coil region" evidence="1">
    <location>
        <begin position="312"/>
        <end position="357"/>
    </location>
</feature>
<dbReference type="SUPFAM" id="SSF55781">
    <property type="entry name" value="GAF domain-like"/>
    <property type="match status" value="1"/>
</dbReference>
<dbReference type="AlphaFoldDB" id="A0A2T0T6T4"/>
<evidence type="ECO:0000259" key="2">
    <source>
        <dbReference type="SMART" id="SM00065"/>
    </source>
</evidence>
<keyword evidence="4" id="KW-1185">Reference proteome</keyword>
<dbReference type="EMBL" id="PVTF01000005">
    <property type="protein sequence ID" value="PRY41353.1"/>
    <property type="molecule type" value="Genomic_DNA"/>
</dbReference>
<comment type="caution">
    <text evidence="3">The sequence shown here is derived from an EMBL/GenBank/DDBJ whole genome shotgun (WGS) entry which is preliminary data.</text>
</comment>
<protein>
    <submittedName>
        <fullName evidence="3">GAF domain-containing protein</fullName>
    </submittedName>
</protein>
<feature type="domain" description="GAF" evidence="2">
    <location>
        <begin position="147"/>
        <end position="313"/>
    </location>
</feature>
<sequence>MTAAPGRHTHGEPGQAAEDDLRALFGRSTVMFASLVGPEHLVDTANPAFFATFAGQRARTGPTPLGELVPELAEQGFIAVLDEVRRTGESHTGHDVRIVLGTGLHAREAFFDFTHEPRRDPDGTVTGIRVIGVETTQAKHAQHLMTEHRALLEQIARQAPLTEVLDGMARCIETLSPQEVLVSVLLAEPDGLHLRHGAAPSLPDFYNRAIDGIATGEGVGSCGTAAHRREPVIVTDIATDPFWDDFRDLADRAGVAACWSTPILARDGSLLGTFAMYHRVPRVPQDSDFALARVFADTAALAVERHHDEQARRDAETRLEAAHDDLAKAVRTERELRAEAEQRAAAAAELAERMRAAAAAQAAVPHPERCGLGGADGCTAPAELKVADSWGDSSWGCQAHVEEAMINVRSAFIANEDLGGLAAYINRRPAGRPRVD</sequence>
<dbReference type="RefSeq" id="WP_106188394.1">
    <property type="nucleotide sequence ID" value="NZ_PVTF01000005.1"/>
</dbReference>
<dbReference type="InterPro" id="IPR029016">
    <property type="entry name" value="GAF-like_dom_sf"/>
</dbReference>
<gene>
    <name evidence="3" type="ORF">CLV43_105111</name>
</gene>
<proteinExistence type="predicted"/>